<evidence type="ECO:0000313" key="2">
    <source>
        <dbReference type="Proteomes" id="UP001589734"/>
    </source>
</evidence>
<protein>
    <submittedName>
        <fullName evidence="1">DUF6678 family protein</fullName>
    </submittedName>
</protein>
<comment type="caution">
    <text evidence="1">The sequence shown here is derived from an EMBL/GenBank/DDBJ whole genome shotgun (WGS) entry which is preliminary data.</text>
</comment>
<organism evidence="1 2">
    <name type="scientific">Flavobacterium procerum</name>
    <dbReference type="NCBI Taxonomy" id="1455569"/>
    <lineage>
        <taxon>Bacteria</taxon>
        <taxon>Pseudomonadati</taxon>
        <taxon>Bacteroidota</taxon>
        <taxon>Flavobacteriia</taxon>
        <taxon>Flavobacteriales</taxon>
        <taxon>Flavobacteriaceae</taxon>
        <taxon>Flavobacterium</taxon>
    </lineage>
</organism>
<gene>
    <name evidence="1" type="ORF">ACFFLS_04690</name>
</gene>
<evidence type="ECO:0000313" key="1">
    <source>
        <dbReference type="EMBL" id="MFC0076323.1"/>
    </source>
</evidence>
<accession>A0ABV6BLJ9</accession>
<dbReference type="Proteomes" id="UP001589734">
    <property type="component" value="Unassembled WGS sequence"/>
</dbReference>
<proteinExistence type="predicted"/>
<sequence length="172" mass="20004">MLGPAGDTTTFIEAINYYLEMDDFFGLKKYIIMTNNRIEKQIQKARETKTSCMSNTKWIKFFNAIETENVHVGNVSLKCLTDNKEYPFTLHPGIHENRQYTADNGTQGPVKLSEIEWIFVPAVYEIKRFNRTEKLASPQILNDTEKIKELLDALGKFEYEFDHTGIKLYGYK</sequence>
<dbReference type="EMBL" id="JBHLYW010000005">
    <property type="protein sequence ID" value="MFC0076323.1"/>
    <property type="molecule type" value="Genomic_DNA"/>
</dbReference>
<keyword evidence="2" id="KW-1185">Reference proteome</keyword>
<name>A0ABV6BLJ9_9FLAO</name>
<dbReference type="InterPro" id="IPR046500">
    <property type="entry name" value="DUF6678"/>
</dbReference>
<reference evidence="1 2" key="1">
    <citation type="submission" date="2024-09" db="EMBL/GenBank/DDBJ databases">
        <authorList>
            <person name="Sun Q."/>
            <person name="Mori K."/>
        </authorList>
    </citation>
    <scope>NUCLEOTIDE SEQUENCE [LARGE SCALE GENOMIC DNA]</scope>
    <source>
        <strain evidence="1 2">CGMCC 1.12926</strain>
    </source>
</reference>
<dbReference type="Pfam" id="PF20383">
    <property type="entry name" value="DUF6678"/>
    <property type="match status" value="1"/>
</dbReference>
<dbReference type="RefSeq" id="WP_379684044.1">
    <property type="nucleotide sequence ID" value="NZ_JBHLYW010000005.1"/>
</dbReference>